<keyword evidence="1" id="KW-1133">Transmembrane helix</keyword>
<dbReference type="RefSeq" id="XP_043046744.1">
    <property type="nucleotide sequence ID" value="XM_043182634.1"/>
</dbReference>
<organism evidence="2 3">
    <name type="scientific">Guyanagaster necrorhizus</name>
    <dbReference type="NCBI Taxonomy" id="856835"/>
    <lineage>
        <taxon>Eukaryota</taxon>
        <taxon>Fungi</taxon>
        <taxon>Dikarya</taxon>
        <taxon>Basidiomycota</taxon>
        <taxon>Agaricomycotina</taxon>
        <taxon>Agaricomycetes</taxon>
        <taxon>Agaricomycetidae</taxon>
        <taxon>Agaricales</taxon>
        <taxon>Marasmiineae</taxon>
        <taxon>Physalacriaceae</taxon>
        <taxon>Guyanagaster</taxon>
    </lineage>
</organism>
<reference evidence="2" key="1">
    <citation type="submission" date="2020-11" db="EMBL/GenBank/DDBJ databases">
        <title>Adaptations for nitrogen fixation in a non-lichenized fungal sporocarp promotes dispersal by wood-feeding termites.</title>
        <authorList>
            <consortium name="DOE Joint Genome Institute"/>
            <person name="Koch R.A."/>
            <person name="Yoon G."/>
            <person name="Arayal U."/>
            <person name="Lail K."/>
            <person name="Amirebrahimi M."/>
            <person name="Labutti K."/>
            <person name="Lipzen A."/>
            <person name="Riley R."/>
            <person name="Barry K."/>
            <person name="Henrissat B."/>
            <person name="Grigoriev I.V."/>
            <person name="Herr J.R."/>
            <person name="Aime M.C."/>
        </authorList>
    </citation>
    <scope>NUCLEOTIDE SEQUENCE</scope>
    <source>
        <strain evidence="2">MCA 3950</strain>
    </source>
</reference>
<dbReference type="EMBL" id="MU250523">
    <property type="protein sequence ID" value="KAG7453244.1"/>
    <property type="molecule type" value="Genomic_DNA"/>
</dbReference>
<keyword evidence="1" id="KW-0812">Transmembrane</keyword>
<dbReference type="Proteomes" id="UP000812287">
    <property type="component" value="Unassembled WGS sequence"/>
</dbReference>
<keyword evidence="1" id="KW-0472">Membrane</keyword>
<evidence type="ECO:0000313" key="2">
    <source>
        <dbReference type="EMBL" id="KAG7453244.1"/>
    </source>
</evidence>
<protein>
    <submittedName>
        <fullName evidence="2">Uncharacterized protein</fullName>
    </submittedName>
</protein>
<dbReference type="AlphaFoldDB" id="A0A9P8AYU1"/>
<dbReference type="GeneID" id="66104931"/>
<evidence type="ECO:0000256" key="1">
    <source>
        <dbReference type="SAM" id="Phobius"/>
    </source>
</evidence>
<comment type="caution">
    <text evidence="2">The sequence shown here is derived from an EMBL/GenBank/DDBJ whole genome shotgun (WGS) entry which is preliminary data.</text>
</comment>
<keyword evidence="3" id="KW-1185">Reference proteome</keyword>
<feature type="transmembrane region" description="Helical" evidence="1">
    <location>
        <begin position="30"/>
        <end position="49"/>
    </location>
</feature>
<evidence type="ECO:0000313" key="3">
    <source>
        <dbReference type="Proteomes" id="UP000812287"/>
    </source>
</evidence>
<accession>A0A9P8AYU1</accession>
<name>A0A9P8AYU1_9AGAR</name>
<sequence length="101" mass="11062">MDTSLKNALSFVFAGNSFVYQLHSPLSKDMIDIFFLKLVAILSAIYYAVSLPKSPHHLLLFIDSLNSVSAFDSLLVSEPLHNGPLLRAAGLILHSGIDIHI</sequence>
<proteinExistence type="predicted"/>
<gene>
    <name evidence="2" type="ORF">BT62DRAFT_880547</name>
</gene>
<dbReference type="OrthoDB" id="3249498at2759"/>